<dbReference type="Pfam" id="PF00202">
    <property type="entry name" value="Aminotran_3"/>
    <property type="match status" value="1"/>
</dbReference>
<evidence type="ECO:0000256" key="2">
    <source>
        <dbReference type="ARBA" id="ARBA00022576"/>
    </source>
</evidence>
<evidence type="ECO:0000256" key="5">
    <source>
        <dbReference type="RuleBase" id="RU003560"/>
    </source>
</evidence>
<evidence type="ECO:0000313" key="6">
    <source>
        <dbReference type="EMBL" id="BBA31814.1"/>
    </source>
</evidence>
<comment type="cofactor">
    <cofactor evidence="1">
        <name>pyridoxal 5'-phosphate</name>
        <dbReference type="ChEBI" id="CHEBI:597326"/>
    </cofactor>
</comment>
<dbReference type="InterPro" id="IPR050103">
    <property type="entry name" value="Class-III_PLP-dep_AT"/>
</dbReference>
<dbReference type="InterPro" id="IPR049704">
    <property type="entry name" value="Aminotrans_3_PPA_site"/>
</dbReference>
<keyword evidence="3 6" id="KW-0808">Transferase</keyword>
<organism evidence="6">
    <name type="scientific">Streptomyces anulatus</name>
    <name type="common">Streptomyces chrysomallus</name>
    <dbReference type="NCBI Taxonomy" id="1892"/>
    <lineage>
        <taxon>Bacteria</taxon>
        <taxon>Bacillati</taxon>
        <taxon>Actinomycetota</taxon>
        <taxon>Actinomycetes</taxon>
        <taxon>Kitasatosporales</taxon>
        <taxon>Streptomycetaceae</taxon>
        <taxon>Streptomyces</taxon>
    </lineage>
</organism>
<name>A0A286T6S7_STRAQ</name>
<dbReference type="PANTHER" id="PTHR11986:SF79">
    <property type="entry name" value="ACETYLORNITHINE AMINOTRANSFERASE, MITOCHONDRIAL"/>
    <property type="match status" value="1"/>
</dbReference>
<dbReference type="PIRSF" id="PIRSF000521">
    <property type="entry name" value="Transaminase_4ab_Lys_Orn"/>
    <property type="match status" value="1"/>
</dbReference>
<dbReference type="AlphaFoldDB" id="A0A286T6S7"/>
<dbReference type="Gene3D" id="3.90.1150.10">
    <property type="entry name" value="Aspartate Aminotransferase, domain 1"/>
    <property type="match status" value="1"/>
</dbReference>
<protein>
    <submittedName>
        <fullName evidence="6">PLP-dependent aminotransferase</fullName>
    </submittedName>
</protein>
<accession>A0A286T6S7</accession>
<dbReference type="SUPFAM" id="SSF53383">
    <property type="entry name" value="PLP-dependent transferases"/>
    <property type="match status" value="1"/>
</dbReference>
<comment type="similarity">
    <text evidence="5">Belongs to the class-III pyridoxal-phosphate-dependent aminotransferase family.</text>
</comment>
<dbReference type="InterPro" id="IPR015424">
    <property type="entry name" value="PyrdxlP-dep_Trfase"/>
</dbReference>
<sequence>MSADAEPYTVRADTARHTARDDVIGLYRRHVNSGLARLAELTGAPVVVRAEGDHLYTAEGEQLLNCGGFSVFLLGHGYPPVVDAVCQQLRTMSITGPMIFHEQLAQAARTLADACPDGLEYVYLTNSGAEAVETALKLARMNGRRHVVSTDGGFHGKTMGALSVTGREVFRTPCEPLPGPVDFVPYGDSDALAARLTAATCVIVEPVQGEGGVRIPPPGYLRRVADACRSAGALLVVDEIQTGLGRTGPLWAVEEEGVTPDMLLSGKALGGGVVPVGAVVATPEVFAPLNRDPVLHTSTYGGSPLASVALRHTVEAVLREEVPRRTRELEVRLRQLLEERLAGCRHLVREVRGRGALFGVEFHQPSLAGEFVLGLQERFVVVCPTANALSTVRLTPSAFFGEPELEWLGRAVGESADALGKRYPPSGI</sequence>
<dbReference type="InterPro" id="IPR015422">
    <property type="entry name" value="PyrdxlP-dep_Trfase_small"/>
</dbReference>
<evidence type="ECO:0000256" key="1">
    <source>
        <dbReference type="ARBA" id="ARBA00001933"/>
    </source>
</evidence>
<dbReference type="PANTHER" id="PTHR11986">
    <property type="entry name" value="AMINOTRANSFERASE CLASS III"/>
    <property type="match status" value="1"/>
</dbReference>
<dbReference type="CDD" id="cd00610">
    <property type="entry name" value="OAT_like"/>
    <property type="match status" value="1"/>
</dbReference>
<reference evidence="6" key="1">
    <citation type="journal article" date="2017" name="Sci. Rep.">
        <title>Identification of a gene cluster for telomestatin biosynthesis and heterologous expression using a specific promoter in a clean host.</title>
        <authorList>
            <person name="Amagai K."/>
            <person name="Ikeda H."/>
            <person name="Hashimoto J."/>
            <person name="Kozone I."/>
            <person name="Izumikawa M."/>
            <person name="Kudo F."/>
            <person name="Eguchi T."/>
            <person name="Nakamura T."/>
            <person name="Osada H."/>
            <person name="Takahashi S."/>
            <person name="Shin-ya K."/>
        </authorList>
    </citation>
    <scope>NUCLEOTIDE SEQUENCE</scope>
    <source>
        <strain evidence="6">3533-SV4</strain>
    </source>
</reference>
<dbReference type="FunFam" id="3.40.640.10:FF:000004">
    <property type="entry name" value="Acetylornithine aminotransferase"/>
    <property type="match status" value="1"/>
</dbReference>
<dbReference type="PROSITE" id="PS00600">
    <property type="entry name" value="AA_TRANSFER_CLASS_3"/>
    <property type="match status" value="1"/>
</dbReference>
<dbReference type="GO" id="GO:0042802">
    <property type="term" value="F:identical protein binding"/>
    <property type="evidence" value="ECO:0007669"/>
    <property type="project" value="TreeGrafter"/>
</dbReference>
<evidence type="ECO:0000256" key="4">
    <source>
        <dbReference type="ARBA" id="ARBA00022898"/>
    </source>
</evidence>
<gene>
    <name evidence="6" type="primary">tlsL</name>
</gene>
<dbReference type="GO" id="GO:0008483">
    <property type="term" value="F:transaminase activity"/>
    <property type="evidence" value="ECO:0007669"/>
    <property type="project" value="UniProtKB-KW"/>
</dbReference>
<keyword evidence="2 6" id="KW-0032">Aminotransferase</keyword>
<dbReference type="EMBL" id="LC318724">
    <property type="protein sequence ID" value="BBA31814.1"/>
    <property type="molecule type" value="Genomic_DNA"/>
</dbReference>
<keyword evidence="4 5" id="KW-0663">Pyridoxal phosphate</keyword>
<proteinExistence type="inferred from homology"/>
<evidence type="ECO:0000256" key="3">
    <source>
        <dbReference type="ARBA" id="ARBA00022679"/>
    </source>
</evidence>
<dbReference type="GO" id="GO:0030170">
    <property type="term" value="F:pyridoxal phosphate binding"/>
    <property type="evidence" value="ECO:0007669"/>
    <property type="project" value="InterPro"/>
</dbReference>
<dbReference type="InterPro" id="IPR015421">
    <property type="entry name" value="PyrdxlP-dep_Trfase_major"/>
</dbReference>
<dbReference type="InterPro" id="IPR005814">
    <property type="entry name" value="Aminotrans_3"/>
</dbReference>
<dbReference type="Gene3D" id="3.40.640.10">
    <property type="entry name" value="Type I PLP-dependent aspartate aminotransferase-like (Major domain)"/>
    <property type="match status" value="1"/>
</dbReference>